<comment type="caution">
    <text evidence="4">The sequence shown here is derived from an EMBL/GenBank/DDBJ whole genome shotgun (WGS) entry which is preliminary data.</text>
</comment>
<dbReference type="Gene3D" id="3.90.400.10">
    <property type="entry name" value="Oligo-1,6-glucosidase, Domain 2"/>
    <property type="match status" value="1"/>
</dbReference>
<dbReference type="InterPro" id="IPR017853">
    <property type="entry name" value="GH"/>
</dbReference>
<dbReference type="Pfam" id="PF00128">
    <property type="entry name" value="Alpha-amylase"/>
    <property type="match status" value="1"/>
</dbReference>
<protein>
    <recommendedName>
        <fullName evidence="3">Glycosyl hydrolase family 13 catalytic domain-containing protein</fullName>
    </recommendedName>
</protein>
<dbReference type="SMART" id="SM00642">
    <property type="entry name" value="Aamy"/>
    <property type="match status" value="1"/>
</dbReference>
<sequence length="545" mass="61613">MSTTRSSIPWWRHAVIYQVYPRSFADANGDGTGDIAGIRQRLPYLSDLGVDAIWISPWYPSPLNDGGYDVADYRSISNRFGTLADAEHLIDDAHRLGIRVIIDLVPNHTSSDHAWFQAALAASPGAPERERYIFRPGRGDNGALPPTNWTSVFGGPAWSRLDDGEWYLHLFDSTQPDLNWDNDEVQDEFDDIFRFWIDRGIDGFRIDVAHGLVKDRRFPDIREETPLLTSTATHEHPYWDREGVHDIIRRWRTLLDHEGKAAGRDLMMVAEAWVPPERLARYVRPDEYHQSFHFDFITTPWNATAFRDTAETALTYARSVGSSPTWVMSNHDVMRHATRLGLADGTLWQFWPLSGPVEALDAELGLRRARAITLFLMALPGSLYLYQGEELGLPEVWDLPPEVLDDPVWENTDHQLKGRDGCRVPLPWEPDGPSFGFGDAEPWLPQPQVYGKLAASTQVGVDGSTLEMYRAAIALRHAELVDDEEIDWIDHPADSVLALRRPSGMVSITNFGPDPVPRPQGELLLSSSPIDDLIPANTTVWLRER</sequence>
<evidence type="ECO:0000313" key="4">
    <source>
        <dbReference type="EMBL" id="PIE33081.1"/>
    </source>
</evidence>
<comment type="similarity">
    <text evidence="1">Belongs to the glycosyl hydrolase 13 family.</text>
</comment>
<gene>
    <name evidence="4" type="ORF">CSA55_02415</name>
</gene>
<dbReference type="SUPFAM" id="SSF51445">
    <property type="entry name" value="(Trans)glycosidases"/>
    <property type="match status" value="1"/>
</dbReference>
<dbReference type="PANTHER" id="PTHR10357:SF179">
    <property type="entry name" value="NEUTRAL AND BASIC AMINO ACID TRANSPORT PROTEIN RBAT"/>
    <property type="match status" value="1"/>
</dbReference>
<proteinExistence type="inferred from homology"/>
<evidence type="ECO:0000259" key="3">
    <source>
        <dbReference type="SMART" id="SM00642"/>
    </source>
</evidence>
<dbReference type="Proteomes" id="UP000230914">
    <property type="component" value="Unassembled WGS sequence"/>
</dbReference>
<accession>A0A2G6KBN4</accession>
<dbReference type="AlphaFoldDB" id="A0A2G6KBN4"/>
<dbReference type="Gene3D" id="3.20.20.80">
    <property type="entry name" value="Glycosidases"/>
    <property type="match status" value="2"/>
</dbReference>
<evidence type="ECO:0000313" key="5">
    <source>
        <dbReference type="Proteomes" id="UP000230914"/>
    </source>
</evidence>
<keyword evidence="2" id="KW-0325">Glycoprotein</keyword>
<organism evidence="4 5">
    <name type="scientific">Ilumatobacter coccineus</name>
    <dbReference type="NCBI Taxonomy" id="467094"/>
    <lineage>
        <taxon>Bacteria</taxon>
        <taxon>Bacillati</taxon>
        <taxon>Actinomycetota</taxon>
        <taxon>Acidimicrobiia</taxon>
        <taxon>Acidimicrobiales</taxon>
        <taxon>Ilumatobacteraceae</taxon>
        <taxon>Ilumatobacter</taxon>
    </lineage>
</organism>
<name>A0A2G6KBN4_9ACTN</name>
<dbReference type="GO" id="GO:0009313">
    <property type="term" value="P:oligosaccharide catabolic process"/>
    <property type="evidence" value="ECO:0007669"/>
    <property type="project" value="TreeGrafter"/>
</dbReference>
<evidence type="ECO:0000256" key="1">
    <source>
        <dbReference type="ARBA" id="ARBA00008061"/>
    </source>
</evidence>
<dbReference type="FunFam" id="3.90.400.10:FF:000001">
    <property type="entry name" value="Maltase A3, isoform A"/>
    <property type="match status" value="1"/>
</dbReference>
<dbReference type="EMBL" id="PDSL01000038">
    <property type="protein sequence ID" value="PIE33081.1"/>
    <property type="molecule type" value="Genomic_DNA"/>
</dbReference>
<reference evidence="4 5" key="1">
    <citation type="submission" date="2017-10" db="EMBL/GenBank/DDBJ databases">
        <title>Novel microbial diversity and functional potential in the marine mammal oral microbiome.</title>
        <authorList>
            <person name="Dudek N.K."/>
            <person name="Sun C.L."/>
            <person name="Burstein D."/>
            <person name="Kantor R.S."/>
            <person name="Aliaga Goltsman D.S."/>
            <person name="Bik E.M."/>
            <person name="Thomas B.C."/>
            <person name="Banfield J.F."/>
            <person name="Relman D.A."/>
        </authorList>
    </citation>
    <scope>NUCLEOTIDE SEQUENCE [LARGE SCALE GENOMIC DNA]</scope>
    <source>
        <strain evidence="4">DOLJORAL78_61_10</strain>
    </source>
</reference>
<dbReference type="CDD" id="cd11332">
    <property type="entry name" value="AmyAc_OligoGlu_TS"/>
    <property type="match status" value="1"/>
</dbReference>
<evidence type="ECO:0000256" key="2">
    <source>
        <dbReference type="ARBA" id="ARBA00023180"/>
    </source>
</evidence>
<dbReference type="GO" id="GO:0004556">
    <property type="term" value="F:alpha-amylase activity"/>
    <property type="evidence" value="ECO:0007669"/>
    <property type="project" value="TreeGrafter"/>
</dbReference>
<dbReference type="InterPro" id="IPR006047">
    <property type="entry name" value="GH13_cat_dom"/>
</dbReference>
<dbReference type="InterPro" id="IPR045857">
    <property type="entry name" value="O16G_dom_2"/>
</dbReference>
<dbReference type="PANTHER" id="PTHR10357">
    <property type="entry name" value="ALPHA-AMYLASE FAMILY MEMBER"/>
    <property type="match status" value="1"/>
</dbReference>
<feature type="domain" description="Glycosyl hydrolase family 13 catalytic" evidence="3">
    <location>
        <begin position="18"/>
        <end position="423"/>
    </location>
</feature>